<dbReference type="InterPro" id="IPR036237">
    <property type="entry name" value="Xyl_isomerase-like_sf"/>
</dbReference>
<protein>
    <submittedName>
        <fullName evidence="2">AP endonuclease</fullName>
    </submittedName>
</protein>
<evidence type="ECO:0000259" key="1">
    <source>
        <dbReference type="Pfam" id="PF01261"/>
    </source>
</evidence>
<dbReference type="Pfam" id="PF01261">
    <property type="entry name" value="AP_endonuc_2"/>
    <property type="match status" value="1"/>
</dbReference>
<dbReference type="PANTHER" id="PTHR12110">
    <property type="entry name" value="HYDROXYPYRUVATE ISOMERASE"/>
    <property type="match status" value="1"/>
</dbReference>
<evidence type="ECO:0000313" key="3">
    <source>
        <dbReference type="Proteomes" id="UP000234503"/>
    </source>
</evidence>
<dbReference type="EMBL" id="PJZH01000006">
    <property type="protein sequence ID" value="PLR36403.1"/>
    <property type="molecule type" value="Genomic_DNA"/>
</dbReference>
<accession>A0A2N5E5H6</accession>
<dbReference type="SUPFAM" id="SSF51658">
    <property type="entry name" value="Xylose isomerase-like"/>
    <property type="match status" value="1"/>
</dbReference>
<evidence type="ECO:0000313" key="2">
    <source>
        <dbReference type="EMBL" id="PLR36403.1"/>
    </source>
</evidence>
<dbReference type="InterPro" id="IPR050312">
    <property type="entry name" value="IolE/XylAMocC-like"/>
</dbReference>
<dbReference type="RefSeq" id="WP_101823977.1">
    <property type="nucleotide sequence ID" value="NZ_PJZH01000006.1"/>
</dbReference>
<dbReference type="GO" id="GO:0004519">
    <property type="term" value="F:endonuclease activity"/>
    <property type="evidence" value="ECO:0007669"/>
    <property type="project" value="UniProtKB-KW"/>
</dbReference>
<keyword evidence="2" id="KW-0378">Hydrolase</keyword>
<dbReference type="InterPro" id="IPR013022">
    <property type="entry name" value="Xyl_isomerase-like_TIM-brl"/>
</dbReference>
<gene>
    <name evidence="2" type="ORF">CYR32_08560</name>
</gene>
<dbReference type="AlphaFoldDB" id="A0A2N5E5H6"/>
<dbReference type="OrthoDB" id="9804047at2"/>
<keyword evidence="2" id="KW-0255">Endonuclease</keyword>
<feature type="domain" description="Xylose isomerase-like TIM barrel" evidence="1">
    <location>
        <begin position="29"/>
        <end position="303"/>
    </location>
</feature>
<keyword evidence="3" id="KW-1185">Reference proteome</keyword>
<name>A0A2N5E5H6_9GAMM</name>
<dbReference type="Gene3D" id="3.20.20.150">
    <property type="entry name" value="Divalent-metal-dependent TIM barrel enzymes"/>
    <property type="match status" value="1"/>
</dbReference>
<keyword evidence="2" id="KW-0540">Nuclease</keyword>
<reference evidence="2 3" key="1">
    <citation type="submission" date="2017-12" db="EMBL/GenBank/DDBJ databases">
        <title>Characterization of six clinical isolates of Enterochimera gen. nov., a novel genus of the Yersiniaciae family and the three species Enterochimera arupensis sp. nov., Enterochimera coloradensis sp. nov, and Enterochimera californica sp. nov.</title>
        <authorList>
            <person name="Rossi A."/>
            <person name="Fisher M."/>
        </authorList>
    </citation>
    <scope>NUCLEOTIDE SEQUENCE [LARGE SCALE GENOMIC DNA]</scope>
    <source>
        <strain evidence="3">2016-Iso4</strain>
    </source>
</reference>
<proteinExistence type="predicted"/>
<organism evidence="2 3">
    <name type="scientific">Chimaeribacter coloradensis</name>
    <dbReference type="NCBI Taxonomy" id="2060068"/>
    <lineage>
        <taxon>Bacteria</taxon>
        <taxon>Pseudomonadati</taxon>
        <taxon>Pseudomonadota</taxon>
        <taxon>Gammaproteobacteria</taxon>
        <taxon>Enterobacterales</taxon>
        <taxon>Yersiniaceae</taxon>
        <taxon>Chimaeribacter</taxon>
    </lineage>
</organism>
<sequence length="307" mass="34218">MTLPIANAPCSWGVDDPDNPHLPAWETVLKEAAQAGYQSIESGPVGYLPEDDQVLTAALNRYGLSLVAGTLFDDLVSEAHFPHLLALTHRICRRLAAVPTARKTGAPGRQPPYLVIIDFGHDERARFAGQSARSPRLPAPDRQRMMRHIAEISRVAWEEYGVRPVVHPHAGGYIEFADELEMLMAEIPHELAGLCLDTGHLYYAGMDPVTWLDKCWPRIDYLHFKDVDRRVFASVLARGTDFFSACAEGVMCPLGRGEIDYAAVHDLLVRRGYDGWITIEQERDPRNAAGSLQDVTASLRYLRETGF</sequence>
<dbReference type="PANTHER" id="PTHR12110:SF41">
    <property type="entry name" value="INOSOSE DEHYDRATASE"/>
    <property type="match status" value="1"/>
</dbReference>
<comment type="caution">
    <text evidence="2">The sequence shown here is derived from an EMBL/GenBank/DDBJ whole genome shotgun (WGS) entry which is preliminary data.</text>
</comment>
<dbReference type="Proteomes" id="UP000234503">
    <property type="component" value="Unassembled WGS sequence"/>
</dbReference>